<dbReference type="SUPFAM" id="SSF46785">
    <property type="entry name" value="Winged helix' DNA-binding domain"/>
    <property type="match status" value="1"/>
</dbReference>
<dbReference type="CDD" id="cd00090">
    <property type="entry name" value="HTH_ARSR"/>
    <property type="match status" value="1"/>
</dbReference>
<dbReference type="OrthoDB" id="9790747at2"/>
<dbReference type="Gene3D" id="1.10.10.10">
    <property type="entry name" value="Winged helix-like DNA-binding domain superfamily/Winged helix DNA-binding domain"/>
    <property type="match status" value="1"/>
</dbReference>
<sequence length="104" mass="11709">MNRSIQIMAMASEQRLTILKLLGAPQKHFCHQQSADPLEFGVCMTLIAEALAIAQPSASRHLAIIREAGFIKVRKHLKWSYCKRDEVAISEYLNWLARELSSGA</sequence>
<dbReference type="InterPro" id="IPR036388">
    <property type="entry name" value="WH-like_DNA-bd_sf"/>
</dbReference>
<dbReference type="InterPro" id="IPR011991">
    <property type="entry name" value="ArsR-like_HTH"/>
</dbReference>
<dbReference type="PANTHER" id="PTHR33154:SF32">
    <property type="entry name" value="TRANSCRIPTIONAL REGULATORY PROTEIN"/>
    <property type="match status" value="1"/>
</dbReference>
<proteinExistence type="predicted"/>
<dbReference type="EMBL" id="LT629802">
    <property type="protein sequence ID" value="SDU88509.1"/>
    <property type="molecule type" value="Genomic_DNA"/>
</dbReference>
<dbReference type="Proteomes" id="UP000198600">
    <property type="component" value="Chromosome I"/>
</dbReference>
<dbReference type="GO" id="GO:0003677">
    <property type="term" value="F:DNA binding"/>
    <property type="evidence" value="ECO:0007669"/>
    <property type="project" value="UniProtKB-KW"/>
</dbReference>
<dbReference type="SMART" id="SM00418">
    <property type="entry name" value="HTH_ARSR"/>
    <property type="match status" value="1"/>
</dbReference>
<keyword evidence="6" id="KW-1185">Reference proteome</keyword>
<keyword evidence="1" id="KW-0805">Transcription regulation</keyword>
<gene>
    <name evidence="5" type="ORF">SAMN05216202_1073</name>
</gene>
<feature type="domain" description="HTH arsR-type" evidence="4">
    <location>
        <begin position="1"/>
        <end position="104"/>
    </location>
</feature>
<dbReference type="Pfam" id="PF01022">
    <property type="entry name" value="HTH_5"/>
    <property type="match status" value="1"/>
</dbReference>
<dbReference type="InterPro" id="IPR036390">
    <property type="entry name" value="WH_DNA-bd_sf"/>
</dbReference>
<keyword evidence="2" id="KW-0238">DNA-binding</keyword>
<evidence type="ECO:0000313" key="5">
    <source>
        <dbReference type="EMBL" id="SDU88509.1"/>
    </source>
</evidence>
<accession>A0A1H2M5R0</accession>
<evidence type="ECO:0000256" key="1">
    <source>
        <dbReference type="ARBA" id="ARBA00023015"/>
    </source>
</evidence>
<evidence type="ECO:0000256" key="3">
    <source>
        <dbReference type="ARBA" id="ARBA00023163"/>
    </source>
</evidence>
<protein>
    <submittedName>
        <fullName evidence="5">Transcriptional regulator, ArsR family</fullName>
    </submittedName>
</protein>
<keyword evidence="3" id="KW-0804">Transcription</keyword>
<dbReference type="InterPro" id="IPR001845">
    <property type="entry name" value="HTH_ArsR_DNA-bd_dom"/>
</dbReference>
<evidence type="ECO:0000259" key="4">
    <source>
        <dbReference type="PROSITE" id="PS50987"/>
    </source>
</evidence>
<dbReference type="STRING" id="46679.SAMN05216202_1073"/>
<organism evidence="5 6">
    <name type="scientific">Pseudomonas mucidolens</name>
    <dbReference type="NCBI Taxonomy" id="46679"/>
    <lineage>
        <taxon>Bacteria</taxon>
        <taxon>Pseudomonadati</taxon>
        <taxon>Pseudomonadota</taxon>
        <taxon>Gammaproteobacteria</taxon>
        <taxon>Pseudomonadales</taxon>
        <taxon>Pseudomonadaceae</taxon>
        <taxon>Pseudomonas</taxon>
    </lineage>
</organism>
<evidence type="ECO:0000256" key="2">
    <source>
        <dbReference type="ARBA" id="ARBA00023125"/>
    </source>
</evidence>
<evidence type="ECO:0000313" key="6">
    <source>
        <dbReference type="Proteomes" id="UP000198600"/>
    </source>
</evidence>
<dbReference type="InterPro" id="IPR051081">
    <property type="entry name" value="HTH_MetalResp_TranReg"/>
</dbReference>
<name>A0A1H2M5R0_9PSED</name>
<dbReference type="RefSeq" id="WP_084381666.1">
    <property type="nucleotide sequence ID" value="NZ_LS483433.1"/>
</dbReference>
<reference evidence="6" key="1">
    <citation type="submission" date="2016-10" db="EMBL/GenBank/DDBJ databases">
        <authorList>
            <person name="Varghese N."/>
            <person name="Submissions S."/>
        </authorList>
    </citation>
    <scope>NUCLEOTIDE SEQUENCE [LARGE SCALE GENOMIC DNA]</scope>
    <source>
        <strain evidence="6">LMG 2223</strain>
    </source>
</reference>
<dbReference type="AlphaFoldDB" id="A0A1H2M5R0"/>
<dbReference type="PANTHER" id="PTHR33154">
    <property type="entry name" value="TRANSCRIPTIONAL REGULATOR, ARSR FAMILY"/>
    <property type="match status" value="1"/>
</dbReference>
<dbReference type="PROSITE" id="PS50987">
    <property type="entry name" value="HTH_ARSR_2"/>
    <property type="match status" value="1"/>
</dbReference>
<dbReference type="GO" id="GO:0003700">
    <property type="term" value="F:DNA-binding transcription factor activity"/>
    <property type="evidence" value="ECO:0007669"/>
    <property type="project" value="InterPro"/>
</dbReference>